<keyword evidence="3" id="KW-1185">Reference proteome</keyword>
<evidence type="ECO:0000313" key="2">
    <source>
        <dbReference type="EMBL" id="VIO68867.1"/>
    </source>
</evidence>
<reference evidence="2" key="1">
    <citation type="submission" date="2019-02" db="EMBL/GenBank/DDBJ databases">
        <authorList>
            <person name="Pothier F.J."/>
        </authorList>
    </citation>
    <scope>NUCLEOTIDE SEQUENCE</scope>
    <source>
        <strain evidence="2">CI-1B</strain>
    </source>
</reference>
<dbReference type="AlphaFoldDB" id="A0A508T676"/>
<accession>A0A508T676</accession>
<gene>
    <name evidence="2" type="ORF">CI1B_24010</name>
</gene>
<comment type="caution">
    <text evidence="2">The sequence shown here is derived from an EMBL/GenBank/DDBJ whole genome shotgun (WGS) entry which is preliminary data.</text>
</comment>
<evidence type="ECO:0000256" key="1">
    <source>
        <dbReference type="SAM" id="SignalP"/>
    </source>
</evidence>
<organism evidence="2 3">
    <name type="scientific">Bradyrhizobium ivorense</name>
    <dbReference type="NCBI Taxonomy" id="2511166"/>
    <lineage>
        <taxon>Bacteria</taxon>
        <taxon>Pseudomonadati</taxon>
        <taxon>Pseudomonadota</taxon>
        <taxon>Alphaproteobacteria</taxon>
        <taxon>Hyphomicrobiales</taxon>
        <taxon>Nitrobacteraceae</taxon>
        <taxon>Bradyrhizobium</taxon>
    </lineage>
</organism>
<feature type="signal peptide" evidence="1">
    <location>
        <begin position="1"/>
        <end position="27"/>
    </location>
</feature>
<sequence>MSRPWLTIGLVWLVLSLFLAIAAPAAAAEAIVNFPSLDGATDLVGHLTRPKPIPPDFIPLERAPA</sequence>
<proteinExistence type="predicted"/>
<dbReference type="EMBL" id="CAADFC020000008">
    <property type="protein sequence ID" value="VIO68867.1"/>
    <property type="molecule type" value="Genomic_DNA"/>
</dbReference>
<protein>
    <submittedName>
        <fullName evidence="2">Uncharacterized protein</fullName>
    </submittedName>
</protein>
<evidence type="ECO:0000313" key="3">
    <source>
        <dbReference type="Proteomes" id="UP000328092"/>
    </source>
</evidence>
<dbReference type="Proteomes" id="UP000328092">
    <property type="component" value="Unassembled WGS sequence"/>
</dbReference>
<keyword evidence="1" id="KW-0732">Signal</keyword>
<name>A0A508T676_9BRAD</name>
<feature type="chain" id="PRO_5021255029" evidence="1">
    <location>
        <begin position="28"/>
        <end position="65"/>
    </location>
</feature>